<organism evidence="2 3">
    <name type="scientific">Actinobacillus indolicus</name>
    <dbReference type="NCBI Taxonomy" id="51049"/>
    <lineage>
        <taxon>Bacteria</taxon>
        <taxon>Pseudomonadati</taxon>
        <taxon>Pseudomonadota</taxon>
        <taxon>Gammaproteobacteria</taxon>
        <taxon>Pasteurellales</taxon>
        <taxon>Pasteurellaceae</taxon>
        <taxon>Actinobacillus</taxon>
    </lineage>
</organism>
<keyword evidence="1" id="KW-0732">Signal</keyword>
<gene>
    <name evidence="2" type="ORF">EXH44_06985</name>
</gene>
<dbReference type="Pfam" id="PF17311">
    <property type="entry name" value="DUF5358"/>
    <property type="match status" value="1"/>
</dbReference>
<name>A0A4P7CIS3_9PAST</name>
<evidence type="ECO:0008006" key="4">
    <source>
        <dbReference type="Google" id="ProtNLM"/>
    </source>
</evidence>
<evidence type="ECO:0000313" key="2">
    <source>
        <dbReference type="EMBL" id="QBQ63995.1"/>
    </source>
</evidence>
<feature type="signal peptide" evidence="1">
    <location>
        <begin position="1"/>
        <end position="23"/>
    </location>
</feature>
<feature type="chain" id="PRO_5020701277" description="DUF5358 domain-containing protein" evidence="1">
    <location>
        <begin position="24"/>
        <end position="189"/>
    </location>
</feature>
<dbReference type="AlphaFoldDB" id="A0A4P7CIS3"/>
<evidence type="ECO:0000313" key="3">
    <source>
        <dbReference type="Proteomes" id="UP000294444"/>
    </source>
</evidence>
<dbReference type="PROSITE" id="PS51257">
    <property type="entry name" value="PROKAR_LIPOPROTEIN"/>
    <property type="match status" value="1"/>
</dbReference>
<protein>
    <recommendedName>
        <fullName evidence="4">DUF5358 domain-containing protein</fullName>
    </recommendedName>
</protein>
<dbReference type="InterPro" id="IPR035279">
    <property type="entry name" value="DUF5358"/>
</dbReference>
<dbReference type="Proteomes" id="UP000294444">
    <property type="component" value="Chromosome"/>
</dbReference>
<sequence>MRSKLFLSSMILSILGCSTSAPQQDTSFPGEFIGADYLLSEQDAEYWAIASRQAEQCIYPNLTKIQQQHFGKEEAYIHAQYVFFYPLEKIIGEEYVKMIQEDEKSMGYAQLQFKKFKHLEIKPLKATECEILRTQAKNDLAVVKGQYSSGMVEEKNTKDENVTKNGDKVATGDNKFFFDIIKWGAALLL</sequence>
<accession>A0A4P7CIS3</accession>
<reference evidence="2 3" key="1">
    <citation type="submission" date="2019-03" db="EMBL/GenBank/DDBJ databases">
        <authorList>
            <person name="Che Y."/>
            <person name="Zhou L."/>
        </authorList>
    </citation>
    <scope>NUCLEOTIDE SEQUENCE [LARGE SCALE GENOMIC DNA]</scope>
    <source>
        <strain evidence="2 3">AIFJ1607</strain>
    </source>
</reference>
<proteinExistence type="predicted"/>
<dbReference type="RefSeq" id="WP_162856824.1">
    <property type="nucleotide sequence ID" value="NZ_CP038145.1"/>
</dbReference>
<evidence type="ECO:0000256" key="1">
    <source>
        <dbReference type="SAM" id="SignalP"/>
    </source>
</evidence>
<keyword evidence="3" id="KW-1185">Reference proteome</keyword>
<dbReference type="EMBL" id="CP038145">
    <property type="protein sequence ID" value="QBQ63995.1"/>
    <property type="molecule type" value="Genomic_DNA"/>
</dbReference>
<dbReference type="KEGG" id="aio:EXH44_06985"/>